<dbReference type="PANTHER" id="PTHR24148">
    <property type="entry name" value="ANKYRIN REPEAT DOMAIN-CONTAINING PROTEIN 39 HOMOLOG-RELATED"/>
    <property type="match status" value="1"/>
</dbReference>
<protein>
    <submittedName>
        <fullName evidence="3">Heterokaryon incompatibility protein-domain-containing protein</fullName>
    </submittedName>
</protein>
<evidence type="ECO:0000313" key="4">
    <source>
        <dbReference type="Proteomes" id="UP000756346"/>
    </source>
</evidence>
<dbReference type="InterPro" id="IPR010730">
    <property type="entry name" value="HET"/>
</dbReference>
<feature type="transmembrane region" description="Helical" evidence="1">
    <location>
        <begin position="570"/>
        <end position="590"/>
    </location>
</feature>
<feature type="domain" description="Heterokaryon incompatibility" evidence="2">
    <location>
        <begin position="43"/>
        <end position="188"/>
    </location>
</feature>
<comment type="caution">
    <text evidence="3">The sequence shown here is derived from an EMBL/GenBank/DDBJ whole genome shotgun (WGS) entry which is preliminary data.</text>
</comment>
<sequence length="632" mass="71247">MIYDDLTLPPTSDGPYIRLLTLFPDFPFRCELMTYPLHATPTYEALSYVWGGPRKPHVITCNGSDVRITHNLALALTCLQHSKSPRVLWVDALCINQESTSERSAQVSIMREIYARAEQVIIFPGPLVEYAGLLSSALNKVIARYFEEESDGGSADPDASAKFEFSELNALAVLVAQPWWNRVWVVQELAVAKKAVVWLGNGYADWFLVAQVLGSLSDTSLVPSSLSTFGFLLMAHKHMLNFKSMRALTVWLEESTRIREGGTAETSGCDDNSVVSLLELLTAFRGFEATDARDKIFALLGLAAILDLGIDIKADYDKTVEECYTDTALAILDRDRSLAIFDGAASFFNTMETLPSWVPSWTHSDPEAQLKALGDFTPITMGARKRLPFSACPIHRLQSPVKLRQNRLVLRGVFVDQVKELADALPILGPPWENMGAEDVGFFPFCMAFLSSHLQLFYGVGILMDVLCQWRRLIRQANRNRDFDWVFAWIMYGGGCSETADAEAYSEFKAQWWVFFLFSTVMDTTRIYRLRWIGGPIYYCFLAFLYYALAVRWPIRVEPEGYRLGRTETGLIGLFPVATAVGDDIALLVAGRRPYVIRKKGQHWQFIGHGIVHGMMRGEMWDSKRCQEMELT</sequence>
<name>A0A9P9BSM0_9PEZI</name>
<evidence type="ECO:0000259" key="2">
    <source>
        <dbReference type="Pfam" id="PF06985"/>
    </source>
</evidence>
<dbReference type="Pfam" id="PF06985">
    <property type="entry name" value="HET"/>
    <property type="match status" value="1"/>
</dbReference>
<organism evidence="3 4">
    <name type="scientific">Microdochium trichocladiopsis</name>
    <dbReference type="NCBI Taxonomy" id="1682393"/>
    <lineage>
        <taxon>Eukaryota</taxon>
        <taxon>Fungi</taxon>
        <taxon>Dikarya</taxon>
        <taxon>Ascomycota</taxon>
        <taxon>Pezizomycotina</taxon>
        <taxon>Sordariomycetes</taxon>
        <taxon>Xylariomycetidae</taxon>
        <taxon>Xylariales</taxon>
        <taxon>Microdochiaceae</taxon>
        <taxon>Microdochium</taxon>
    </lineage>
</organism>
<evidence type="ECO:0000256" key="1">
    <source>
        <dbReference type="SAM" id="Phobius"/>
    </source>
</evidence>
<dbReference type="Proteomes" id="UP000756346">
    <property type="component" value="Unassembled WGS sequence"/>
</dbReference>
<proteinExistence type="predicted"/>
<accession>A0A9P9BSM0</accession>
<gene>
    <name evidence="3" type="ORF">B0I36DRAFT_363581</name>
</gene>
<keyword evidence="1" id="KW-1133">Transmembrane helix</keyword>
<evidence type="ECO:0000313" key="3">
    <source>
        <dbReference type="EMBL" id="KAH7028976.1"/>
    </source>
</evidence>
<dbReference type="OrthoDB" id="2157530at2759"/>
<dbReference type="PANTHER" id="PTHR24148:SF64">
    <property type="entry name" value="HETEROKARYON INCOMPATIBILITY DOMAIN-CONTAINING PROTEIN"/>
    <property type="match status" value="1"/>
</dbReference>
<reference evidence="3" key="1">
    <citation type="journal article" date="2021" name="Nat. Commun.">
        <title>Genetic determinants of endophytism in the Arabidopsis root mycobiome.</title>
        <authorList>
            <person name="Mesny F."/>
            <person name="Miyauchi S."/>
            <person name="Thiergart T."/>
            <person name="Pickel B."/>
            <person name="Atanasova L."/>
            <person name="Karlsson M."/>
            <person name="Huettel B."/>
            <person name="Barry K.W."/>
            <person name="Haridas S."/>
            <person name="Chen C."/>
            <person name="Bauer D."/>
            <person name="Andreopoulos W."/>
            <person name="Pangilinan J."/>
            <person name="LaButti K."/>
            <person name="Riley R."/>
            <person name="Lipzen A."/>
            <person name="Clum A."/>
            <person name="Drula E."/>
            <person name="Henrissat B."/>
            <person name="Kohler A."/>
            <person name="Grigoriev I.V."/>
            <person name="Martin F.M."/>
            <person name="Hacquard S."/>
        </authorList>
    </citation>
    <scope>NUCLEOTIDE SEQUENCE</scope>
    <source>
        <strain evidence="3">MPI-CAGE-CH-0230</strain>
    </source>
</reference>
<dbReference type="GeneID" id="70188374"/>
<feature type="transmembrane region" description="Helical" evidence="1">
    <location>
        <begin position="442"/>
        <end position="467"/>
    </location>
</feature>
<keyword evidence="1" id="KW-0472">Membrane</keyword>
<keyword evidence="4" id="KW-1185">Reference proteome</keyword>
<dbReference type="InterPro" id="IPR052895">
    <property type="entry name" value="HetReg/Transcr_Mod"/>
</dbReference>
<dbReference type="AlphaFoldDB" id="A0A9P9BSM0"/>
<feature type="transmembrane region" description="Helical" evidence="1">
    <location>
        <begin position="532"/>
        <end position="550"/>
    </location>
</feature>
<dbReference type="RefSeq" id="XP_046011264.1">
    <property type="nucleotide sequence ID" value="XM_046158828.1"/>
</dbReference>
<dbReference type="EMBL" id="JAGTJQ010000006">
    <property type="protein sequence ID" value="KAH7028976.1"/>
    <property type="molecule type" value="Genomic_DNA"/>
</dbReference>
<keyword evidence="1" id="KW-0812">Transmembrane</keyword>